<evidence type="ECO:0000313" key="3">
    <source>
        <dbReference type="Proteomes" id="UP000471751"/>
    </source>
</evidence>
<evidence type="ECO:0000256" key="1">
    <source>
        <dbReference type="SAM" id="SignalP"/>
    </source>
</evidence>
<evidence type="ECO:0000313" key="2">
    <source>
        <dbReference type="EMBL" id="NES11553.1"/>
    </source>
</evidence>
<gene>
    <name evidence="2" type="ORF">G3O07_20245</name>
</gene>
<evidence type="ECO:0008006" key="4">
    <source>
        <dbReference type="Google" id="ProtNLM"/>
    </source>
</evidence>
<dbReference type="EMBL" id="JAAHBT010000270">
    <property type="protein sequence ID" value="NES11553.1"/>
    <property type="molecule type" value="Genomic_DNA"/>
</dbReference>
<sequence length="335" mass="36878">MLIIALLAGMSGCASKAPVPEAQAPVVISESTWQQVDWEIVSASQAVTDSVKDYARRSMKAWRDRVYQQTEAEFIPWFTSYWTQQWLTIKVAWYKMNAGNDTEPGEKRLAAYLQEQYHERVLEPVAKEIDPDAVMQQAIVLYAQLLGPQLQGIVQRYRLPPDQFNLRLSRIPAINLAPPPPLNASLYQLVYTNPVNKLPAYAALVRRVRTAAGTNGADQADAVLSSVAKRTSEKLESTLPVRGAASATAAAVGRVAGMMISLVVTGVGALMHDSERPEMVEQLRVILNAALDEEWATLLQNRTSGVMAGVYYLAEQIEGSVRATDAPPVQFEPEP</sequence>
<accession>A0A6I5RU95</accession>
<keyword evidence="1" id="KW-0732">Signal</keyword>
<feature type="signal peptide" evidence="1">
    <location>
        <begin position="1"/>
        <end position="16"/>
    </location>
</feature>
<keyword evidence="3" id="KW-1185">Reference proteome</keyword>
<comment type="caution">
    <text evidence="2">The sequence shown here is derived from an EMBL/GenBank/DDBJ whole genome shotgun (WGS) entry which is preliminary data.</text>
</comment>
<dbReference type="AlphaFoldDB" id="A0A6I5RU95"/>
<dbReference type="Proteomes" id="UP000471751">
    <property type="component" value="Unassembled WGS sequence"/>
</dbReference>
<organism evidence="2 3">
    <name type="scientific">Pseudomonas laurentiana</name>
    <dbReference type="NCBI Taxonomy" id="2364649"/>
    <lineage>
        <taxon>Bacteria</taxon>
        <taxon>Pseudomonadati</taxon>
        <taxon>Pseudomonadota</taxon>
        <taxon>Gammaproteobacteria</taxon>
        <taxon>Pseudomonadales</taxon>
        <taxon>Pseudomonadaceae</taxon>
        <taxon>Pseudomonas</taxon>
    </lineage>
</organism>
<protein>
    <recommendedName>
        <fullName evidence="4">Lipoprotein</fullName>
    </recommendedName>
</protein>
<name>A0A6I5RU95_9PSED</name>
<feature type="chain" id="PRO_5026033739" description="Lipoprotein" evidence="1">
    <location>
        <begin position="17"/>
        <end position="335"/>
    </location>
</feature>
<reference evidence="2 3" key="1">
    <citation type="submission" date="2020-02" db="EMBL/GenBank/DDBJ databases">
        <title>Broccoli isolated Pseudomonas sp.</title>
        <authorList>
            <person name="Fujikawa T."/>
            <person name="Sawada H."/>
        </authorList>
    </citation>
    <scope>NUCLEOTIDE SEQUENCE [LARGE SCALE GENOMIC DNA]</scope>
    <source>
        <strain evidence="2 3">JCM 32154</strain>
    </source>
</reference>
<proteinExistence type="predicted"/>